<dbReference type="AlphaFoldDB" id="A0A5C1Q8H2"/>
<evidence type="ECO:0000313" key="2">
    <source>
        <dbReference type="Proteomes" id="UP000323824"/>
    </source>
</evidence>
<organism evidence="1 2">
    <name type="scientific">Thiospirochaeta perfilievii</name>
    <dbReference type="NCBI Taxonomy" id="252967"/>
    <lineage>
        <taxon>Bacteria</taxon>
        <taxon>Pseudomonadati</taxon>
        <taxon>Spirochaetota</taxon>
        <taxon>Spirochaetia</taxon>
        <taxon>Spirochaetales</taxon>
        <taxon>Spirochaetaceae</taxon>
        <taxon>Thiospirochaeta</taxon>
    </lineage>
</organism>
<gene>
    <name evidence="1" type="ORF">EW093_01000</name>
</gene>
<keyword evidence="2" id="KW-1185">Reference proteome</keyword>
<evidence type="ECO:0000313" key="1">
    <source>
        <dbReference type="EMBL" id="QEN03340.1"/>
    </source>
</evidence>
<reference evidence="1 2" key="2">
    <citation type="submission" date="2019-09" db="EMBL/GenBank/DDBJ databases">
        <title>Complete Genome Sequence and Methylome Analysis of free living Spirochaetas.</title>
        <authorList>
            <person name="Leshcheva N."/>
            <person name="Mikheeva N."/>
        </authorList>
    </citation>
    <scope>NUCLEOTIDE SEQUENCE [LARGE SCALE GENOMIC DNA]</scope>
    <source>
        <strain evidence="1 2">P</strain>
    </source>
</reference>
<reference evidence="1 2" key="1">
    <citation type="submission" date="2019-02" db="EMBL/GenBank/DDBJ databases">
        <authorList>
            <person name="Fomenkov A."/>
            <person name="Dubinina G."/>
            <person name="Grabovich M."/>
            <person name="Vincze T."/>
            <person name="Roberts R.J."/>
        </authorList>
    </citation>
    <scope>NUCLEOTIDE SEQUENCE [LARGE SCALE GENOMIC DNA]</scope>
    <source>
        <strain evidence="1 2">P</strain>
    </source>
</reference>
<name>A0A5C1Q8H2_9SPIO</name>
<dbReference type="EMBL" id="CP035807">
    <property type="protein sequence ID" value="QEN03340.1"/>
    <property type="molecule type" value="Genomic_DNA"/>
</dbReference>
<accession>A0A5C1Q8H2</accession>
<sequence length="137" mass="15646">MKYWIIKHVETNTDFELRNSYRFNSILKSLIISEADTLFVAILNDQMKLSNLHLFPFKGLDSFKSQLNKIGVLSSVDKAAYISLAYNVRPKSTNLGSEYKKAFDKIITEGGKNSVPVWTALHCVDGRYTEIYQATEE</sequence>
<proteinExistence type="predicted"/>
<dbReference type="KEGG" id="sper:EW093_01000"/>
<protein>
    <submittedName>
        <fullName evidence="1">Uncharacterized protein</fullName>
    </submittedName>
</protein>
<dbReference type="Proteomes" id="UP000323824">
    <property type="component" value="Chromosome"/>
</dbReference>
<dbReference type="RefSeq" id="WP_149566600.1">
    <property type="nucleotide sequence ID" value="NZ_CP035807.1"/>
</dbReference>